<dbReference type="EMBL" id="GG704700">
    <property type="protein sequence ID" value="EEX26087.1"/>
    <property type="molecule type" value="Genomic_DNA"/>
</dbReference>
<dbReference type="HOGENOM" id="CLU_044146_5_0_9"/>
<organism evidence="1">
    <name type="scientific">Limosilactobacillus fermentum 28-3-CHN</name>
    <dbReference type="NCBI Taxonomy" id="575599"/>
    <lineage>
        <taxon>Bacteria</taxon>
        <taxon>Bacillati</taxon>
        <taxon>Bacillota</taxon>
        <taxon>Bacilli</taxon>
        <taxon>Lactobacillales</taxon>
        <taxon>Lactobacillaceae</taxon>
        <taxon>Limosilactobacillus</taxon>
    </lineage>
</organism>
<sequence length="266" mass="29464">MMTIKAIAVDMDGTFLNSQSDYDHDYFAKVYDLMVAKGVQFVVASGNPHYQLEDRFPTVKDQLAFVAENGVELIDHGELVYCGEVAMETVERVNALHQAIVGSHFIISAYDTAYTFKDEDPAFVEHAIKHYPHMKRIDSLSEVDDKVTKMMMDVPKERTHELQAKINADFAGVLEAVSSGYGNLDIIVAGMDKATGLKELVKRHGWDPADLVAFGDGQNDLSMLNYVGQSYGMANGDPRVLAVTKFTAPTNDENGVFKTIEKLLTD</sequence>
<dbReference type="GO" id="GO:0016791">
    <property type="term" value="F:phosphatase activity"/>
    <property type="evidence" value="ECO:0007669"/>
    <property type="project" value="UniProtKB-ARBA"/>
</dbReference>
<gene>
    <name evidence="1" type="ORF">HMPREF0513_00465</name>
</gene>
<dbReference type="NCBIfam" id="TIGR01484">
    <property type="entry name" value="HAD-SF-IIB"/>
    <property type="match status" value="1"/>
</dbReference>
<dbReference type="InterPro" id="IPR000150">
    <property type="entry name" value="Cof"/>
</dbReference>
<dbReference type="PANTHER" id="PTHR10000:SF53">
    <property type="entry name" value="5-AMINO-6-(5-PHOSPHO-D-RIBITYLAMINO)URACIL PHOSPHATASE YBJI-RELATED"/>
    <property type="match status" value="1"/>
</dbReference>
<dbReference type="InterPro" id="IPR036412">
    <property type="entry name" value="HAD-like_sf"/>
</dbReference>
<dbReference type="Gene3D" id="3.30.1240.10">
    <property type="match status" value="1"/>
</dbReference>
<dbReference type="InterPro" id="IPR006379">
    <property type="entry name" value="HAD-SF_hydro_IIB"/>
</dbReference>
<dbReference type="AlphaFoldDB" id="D0DS26"/>
<evidence type="ECO:0000313" key="1">
    <source>
        <dbReference type="EMBL" id="EEX26087.1"/>
    </source>
</evidence>
<dbReference type="GO" id="GO:0000287">
    <property type="term" value="F:magnesium ion binding"/>
    <property type="evidence" value="ECO:0007669"/>
    <property type="project" value="TreeGrafter"/>
</dbReference>
<dbReference type="PANTHER" id="PTHR10000">
    <property type="entry name" value="PHOSPHOSERINE PHOSPHATASE"/>
    <property type="match status" value="1"/>
</dbReference>
<dbReference type="SFLD" id="SFLDS00003">
    <property type="entry name" value="Haloacid_Dehalogenase"/>
    <property type="match status" value="1"/>
</dbReference>
<reference evidence="1" key="1">
    <citation type="submission" date="2009-08" db="EMBL/GenBank/DDBJ databases">
        <title>The Genome Sequence of Lactobacillus fermentum 28-3-CHN.</title>
        <authorList>
            <consortium name="The Broad Institute Genome Sequencing Platform"/>
            <person name="Ward D."/>
            <person name="Feldgarden M."/>
            <person name="Earl A."/>
            <person name="Young S.K."/>
            <person name="Zeng Q."/>
            <person name="Koehrsen M."/>
            <person name="Alvarado L."/>
            <person name="Berlin A."/>
            <person name="Bochicchio J."/>
            <person name="Borenstein D."/>
            <person name="Chapman S.B."/>
            <person name="Chen Z."/>
            <person name="Engels R."/>
            <person name="Freedman E."/>
            <person name="Gellesch M."/>
            <person name="Goldberg J."/>
            <person name="Griggs A."/>
            <person name="Gujja S."/>
            <person name="Heilman E."/>
            <person name="Heiman D."/>
            <person name="Hepburn T."/>
            <person name="Howarth C."/>
            <person name="Jen D."/>
            <person name="Larson L."/>
            <person name="Lewis B."/>
            <person name="Mehta T."/>
            <person name="Park D."/>
            <person name="Pearson M."/>
            <person name="Roberts A."/>
            <person name="Saif S."/>
            <person name="Shea T."/>
            <person name="Shenoy N."/>
            <person name="Sisk P."/>
            <person name="Stolte C."/>
            <person name="Sykes S."/>
            <person name="Thomson T."/>
            <person name="Walk T."/>
            <person name="White J."/>
            <person name="Yandava C."/>
            <person name="Liu Y."/>
            <person name="Xu Q."/>
            <person name="Haas B."/>
            <person name="Nusbaum C."/>
            <person name="Birren B."/>
        </authorList>
    </citation>
    <scope>NUCLEOTIDE SEQUENCE</scope>
    <source>
        <strain evidence="1">28-3-CHN</strain>
    </source>
</reference>
<dbReference type="Pfam" id="PF08282">
    <property type="entry name" value="Hydrolase_3"/>
    <property type="match status" value="1"/>
</dbReference>
<name>D0DS26_LIMFE</name>
<dbReference type="Gene3D" id="3.40.50.1000">
    <property type="entry name" value="HAD superfamily/HAD-like"/>
    <property type="match status" value="1"/>
</dbReference>
<dbReference type="CDD" id="cd07518">
    <property type="entry name" value="HAD_YbiV-Like"/>
    <property type="match status" value="1"/>
</dbReference>
<dbReference type="SUPFAM" id="SSF56784">
    <property type="entry name" value="HAD-like"/>
    <property type="match status" value="1"/>
</dbReference>
<dbReference type="Proteomes" id="UP000004920">
    <property type="component" value="Unassembled WGS sequence"/>
</dbReference>
<dbReference type="GO" id="GO:0005829">
    <property type="term" value="C:cytosol"/>
    <property type="evidence" value="ECO:0007669"/>
    <property type="project" value="TreeGrafter"/>
</dbReference>
<protein>
    <submittedName>
        <fullName evidence="1">Cof-like hydrolase</fullName>
    </submittedName>
</protein>
<accession>D0DS26</accession>
<dbReference type="PROSITE" id="PS01229">
    <property type="entry name" value="COF_2"/>
    <property type="match status" value="1"/>
</dbReference>
<keyword evidence="1" id="KW-0378">Hydrolase</keyword>
<dbReference type="SFLD" id="SFLDG01140">
    <property type="entry name" value="C2.B:_Phosphomannomutase_and_P"/>
    <property type="match status" value="1"/>
</dbReference>
<dbReference type="InterPro" id="IPR023214">
    <property type="entry name" value="HAD_sf"/>
</dbReference>
<proteinExistence type="predicted"/>
<dbReference type="NCBIfam" id="TIGR00099">
    <property type="entry name" value="Cof-subfamily"/>
    <property type="match status" value="1"/>
</dbReference>